<dbReference type="RefSeq" id="WP_074368561.1">
    <property type="nucleotide sequence ID" value="NZ_FMID01000004.1"/>
</dbReference>
<dbReference type="InterPro" id="IPR013785">
    <property type="entry name" value="Aldolase_TIM"/>
</dbReference>
<sequence length="275" mass="30718">MSVYDYVVPPILQLEPTTACNLNCPFCLRSSLNRSEESITFEAFRKIIDASKSRFLTLHGWGEPLLHADLPAMISYASGKRMSVNFTTNATLLPGRTDELLNSGLDAIAFSFPDSHLFGPIVERNVSGFIRKRSAGNRKSPKTYLNIALIEGNSNCIEEGFDLARATGIDAVNFERSFPWTEAQTESEKDLFAYIKNAAKKTGCKVTLPVVHSRPCPLFRLTLFVRWNGDVAPCCYRADLSLGNLLVDNLATILKNRRAFQKKMNLDPVCRTCRV</sequence>
<dbReference type="SFLD" id="SFLDG01387">
    <property type="entry name" value="BtrN-like_SPASM_domain_contain"/>
    <property type="match status" value="1"/>
</dbReference>
<accession>A0A1M4MH95</accession>
<dbReference type="InterPro" id="IPR058240">
    <property type="entry name" value="rSAM_sf"/>
</dbReference>
<keyword evidence="4" id="KW-0479">Metal-binding</keyword>
<evidence type="ECO:0000313" key="8">
    <source>
        <dbReference type="EMBL" id="SCL74243.1"/>
    </source>
</evidence>
<dbReference type="CDD" id="cd21109">
    <property type="entry name" value="SPASM"/>
    <property type="match status" value="1"/>
</dbReference>
<dbReference type="Pfam" id="PF04055">
    <property type="entry name" value="Radical_SAM"/>
    <property type="match status" value="1"/>
</dbReference>
<dbReference type="GO" id="GO:0051536">
    <property type="term" value="F:iron-sulfur cluster binding"/>
    <property type="evidence" value="ECO:0007669"/>
    <property type="project" value="UniProtKB-KW"/>
</dbReference>
<dbReference type="PANTHER" id="PTHR11228">
    <property type="entry name" value="RADICAL SAM DOMAIN PROTEIN"/>
    <property type="match status" value="1"/>
</dbReference>
<dbReference type="SUPFAM" id="SSF102114">
    <property type="entry name" value="Radical SAM enzymes"/>
    <property type="match status" value="1"/>
</dbReference>
<evidence type="ECO:0000259" key="7">
    <source>
        <dbReference type="PROSITE" id="PS51918"/>
    </source>
</evidence>
<name>A0A1M4MH95_9EURY</name>
<keyword evidence="6" id="KW-0411">Iron-sulfur</keyword>
<protein>
    <submittedName>
        <fullName evidence="8">Pyrroloquinoline quinone biosynthesis protein PqqE</fullName>
    </submittedName>
</protein>
<reference evidence="8 9" key="1">
    <citation type="submission" date="2016-08" db="EMBL/GenBank/DDBJ databases">
        <authorList>
            <person name="Seilhamer J.J."/>
        </authorList>
    </citation>
    <scope>NUCLEOTIDE SEQUENCE [LARGE SCALE GENOMIC DNA]</scope>
    <source>
        <strain evidence="8">L21-II-0</strain>
    </source>
</reference>
<evidence type="ECO:0000256" key="5">
    <source>
        <dbReference type="ARBA" id="ARBA00023004"/>
    </source>
</evidence>
<dbReference type="Pfam" id="PF13186">
    <property type="entry name" value="SPASM"/>
    <property type="match status" value="1"/>
</dbReference>
<dbReference type="CDD" id="cd01335">
    <property type="entry name" value="Radical_SAM"/>
    <property type="match status" value="1"/>
</dbReference>
<dbReference type="InterPro" id="IPR034391">
    <property type="entry name" value="AdoMet-like_SPASM_containing"/>
</dbReference>
<dbReference type="SFLD" id="SFLDS00029">
    <property type="entry name" value="Radical_SAM"/>
    <property type="match status" value="1"/>
</dbReference>
<evidence type="ECO:0000313" key="9">
    <source>
        <dbReference type="Proteomes" id="UP000184671"/>
    </source>
</evidence>
<evidence type="ECO:0000256" key="6">
    <source>
        <dbReference type="ARBA" id="ARBA00023014"/>
    </source>
</evidence>
<dbReference type="PANTHER" id="PTHR11228:SF7">
    <property type="entry name" value="PQQA PEPTIDE CYCLASE"/>
    <property type="match status" value="1"/>
</dbReference>
<evidence type="ECO:0000256" key="4">
    <source>
        <dbReference type="ARBA" id="ARBA00022723"/>
    </source>
</evidence>
<dbReference type="OrthoDB" id="5620at2157"/>
<dbReference type="InterPro" id="IPR023885">
    <property type="entry name" value="4Fe4S-binding_SPASM_dom"/>
</dbReference>
<organism evidence="8 9">
    <name type="scientific">Methanoculleus chikugoensis</name>
    <dbReference type="NCBI Taxonomy" id="118126"/>
    <lineage>
        <taxon>Archaea</taxon>
        <taxon>Methanobacteriati</taxon>
        <taxon>Methanobacteriota</taxon>
        <taxon>Stenosarchaea group</taxon>
        <taxon>Methanomicrobia</taxon>
        <taxon>Methanomicrobiales</taxon>
        <taxon>Methanomicrobiaceae</taxon>
        <taxon>Methanoculleus</taxon>
    </lineage>
</organism>
<evidence type="ECO:0000256" key="3">
    <source>
        <dbReference type="ARBA" id="ARBA00022691"/>
    </source>
</evidence>
<dbReference type="Proteomes" id="UP000184671">
    <property type="component" value="Unassembled WGS sequence"/>
</dbReference>
<dbReference type="GO" id="GO:0003824">
    <property type="term" value="F:catalytic activity"/>
    <property type="evidence" value="ECO:0007669"/>
    <property type="project" value="InterPro"/>
</dbReference>
<evidence type="ECO:0000256" key="1">
    <source>
        <dbReference type="ARBA" id="ARBA00001966"/>
    </source>
</evidence>
<keyword evidence="5" id="KW-0408">Iron</keyword>
<keyword evidence="2" id="KW-0004">4Fe-4S</keyword>
<dbReference type="AlphaFoldDB" id="A0A1M4MH95"/>
<comment type="cofactor">
    <cofactor evidence="1">
        <name>[4Fe-4S] cluster</name>
        <dbReference type="ChEBI" id="CHEBI:49883"/>
    </cofactor>
</comment>
<dbReference type="SFLD" id="SFLDG01067">
    <property type="entry name" value="SPASM/twitch_domain_containing"/>
    <property type="match status" value="1"/>
</dbReference>
<keyword evidence="3" id="KW-0949">S-adenosyl-L-methionine</keyword>
<proteinExistence type="predicted"/>
<evidence type="ECO:0000256" key="2">
    <source>
        <dbReference type="ARBA" id="ARBA00022485"/>
    </source>
</evidence>
<dbReference type="Gene3D" id="3.20.20.70">
    <property type="entry name" value="Aldolase class I"/>
    <property type="match status" value="1"/>
</dbReference>
<dbReference type="InterPro" id="IPR050377">
    <property type="entry name" value="Radical_SAM_PqqE_MftC-like"/>
</dbReference>
<gene>
    <name evidence="8" type="ORF">L21_0111</name>
</gene>
<feature type="domain" description="Radical SAM core" evidence="7">
    <location>
        <begin position="6"/>
        <end position="205"/>
    </location>
</feature>
<dbReference type="EMBL" id="FMID01000004">
    <property type="protein sequence ID" value="SCL74243.1"/>
    <property type="molecule type" value="Genomic_DNA"/>
</dbReference>
<dbReference type="InterPro" id="IPR007197">
    <property type="entry name" value="rSAM"/>
</dbReference>
<dbReference type="STRING" id="118126.L21_0111"/>
<dbReference type="GO" id="GO:0046872">
    <property type="term" value="F:metal ion binding"/>
    <property type="evidence" value="ECO:0007669"/>
    <property type="project" value="UniProtKB-KW"/>
</dbReference>
<dbReference type="PROSITE" id="PS51918">
    <property type="entry name" value="RADICAL_SAM"/>
    <property type="match status" value="1"/>
</dbReference>